<dbReference type="PANTHER" id="PTHR31415:SF3">
    <property type="entry name" value="LATE EMBRYOGENESIS ABUNDANT (LEA) HYDROXYPROLINE-RICH GLYCOPROTEIN FAMILY"/>
    <property type="match status" value="1"/>
</dbReference>
<dbReference type="GO" id="GO:0009506">
    <property type="term" value="C:plasmodesma"/>
    <property type="evidence" value="ECO:0007669"/>
    <property type="project" value="TreeGrafter"/>
</dbReference>
<keyword evidence="4 5" id="KW-0472">Membrane</keyword>
<name>A0AAV6HS37_9ERIC</name>
<proteinExistence type="predicted"/>
<feature type="transmembrane region" description="Helical" evidence="5">
    <location>
        <begin position="42"/>
        <end position="65"/>
    </location>
</feature>
<dbReference type="Pfam" id="PF03168">
    <property type="entry name" value="LEA_2"/>
    <property type="match status" value="2"/>
</dbReference>
<evidence type="ECO:0000313" key="8">
    <source>
        <dbReference type="Proteomes" id="UP000823749"/>
    </source>
</evidence>
<gene>
    <name evidence="7" type="ORF">RHGRI_037307</name>
</gene>
<feature type="domain" description="Late embryogenesis abundant protein LEA-2 subgroup" evidence="6">
    <location>
        <begin position="346"/>
        <end position="437"/>
    </location>
</feature>
<keyword evidence="8" id="KW-1185">Reference proteome</keyword>
<feature type="transmembrane region" description="Helical" evidence="5">
    <location>
        <begin position="292"/>
        <end position="312"/>
    </location>
</feature>
<sequence>MHSQDQLPVHINQEERQFRRHHTRHYYMQRVQESLAKRVSKVICGVFLTLLLIAGVIVFITWLSLRPHRPRFHVRDFSIPALAQQNGFENAQVIFNVTDRNPNQHIGIYYDAMQVTLYYQDQGIGGASLLFPFYQGSKNTTVLYGVLSGATLTVNNGRWTEFQKDKAQGVVVFRLQFTSTIRFKVTTWGSKRHKMHANCDVGVGPDVAAWLSLIPKSPSFAISDFRIPASNRTNSSVSHRGEVVPNTSLSFNLTISNPNKDHWRFVSVNPRMPENLPSTPSPTTTMCDTKRFSLWVLQIVGLLGLLVFLLWLSLRPKQPTYTIIDFSLPTSPVNQGGDNSTISFELEIRNPNKDSDIYYDNMLLTFFYGEDTLGQKTIPSFHQKKDSTTQMFDHVDADPHVRKKLLGVISKATAELKVAVVTKIRYRMWGRKSKHHGINLHGRLPIGSDGKISGKKKKIRLRHKSMKWRKRGRNP</sequence>
<accession>A0AAV6HS37</accession>
<evidence type="ECO:0000259" key="6">
    <source>
        <dbReference type="Pfam" id="PF03168"/>
    </source>
</evidence>
<dbReference type="InterPro" id="IPR004864">
    <property type="entry name" value="LEA_2"/>
</dbReference>
<keyword evidence="3 5" id="KW-1133">Transmembrane helix</keyword>
<dbReference type="GO" id="GO:0005886">
    <property type="term" value="C:plasma membrane"/>
    <property type="evidence" value="ECO:0007669"/>
    <property type="project" value="TreeGrafter"/>
</dbReference>
<comment type="caution">
    <text evidence="7">The sequence shown here is derived from an EMBL/GenBank/DDBJ whole genome shotgun (WGS) entry which is preliminary data.</text>
</comment>
<dbReference type="AlphaFoldDB" id="A0AAV6HS37"/>
<organism evidence="7 8">
    <name type="scientific">Rhododendron griersonianum</name>
    <dbReference type="NCBI Taxonomy" id="479676"/>
    <lineage>
        <taxon>Eukaryota</taxon>
        <taxon>Viridiplantae</taxon>
        <taxon>Streptophyta</taxon>
        <taxon>Embryophyta</taxon>
        <taxon>Tracheophyta</taxon>
        <taxon>Spermatophyta</taxon>
        <taxon>Magnoliopsida</taxon>
        <taxon>eudicotyledons</taxon>
        <taxon>Gunneridae</taxon>
        <taxon>Pentapetalae</taxon>
        <taxon>asterids</taxon>
        <taxon>Ericales</taxon>
        <taxon>Ericaceae</taxon>
        <taxon>Ericoideae</taxon>
        <taxon>Rhodoreae</taxon>
        <taxon>Rhododendron</taxon>
    </lineage>
</organism>
<evidence type="ECO:0000256" key="4">
    <source>
        <dbReference type="ARBA" id="ARBA00023136"/>
    </source>
</evidence>
<evidence type="ECO:0000256" key="5">
    <source>
        <dbReference type="SAM" id="Phobius"/>
    </source>
</evidence>
<dbReference type="GO" id="GO:0098542">
    <property type="term" value="P:defense response to other organism"/>
    <property type="evidence" value="ECO:0007669"/>
    <property type="project" value="InterPro"/>
</dbReference>
<evidence type="ECO:0000313" key="7">
    <source>
        <dbReference type="EMBL" id="KAG5516550.1"/>
    </source>
</evidence>
<protein>
    <recommendedName>
        <fullName evidence="6">Late embryogenesis abundant protein LEA-2 subgroup domain-containing protein</fullName>
    </recommendedName>
</protein>
<feature type="domain" description="Late embryogenesis abundant protein LEA-2 subgroup" evidence="6">
    <location>
        <begin position="100"/>
        <end position="199"/>
    </location>
</feature>
<evidence type="ECO:0000256" key="3">
    <source>
        <dbReference type="ARBA" id="ARBA00022989"/>
    </source>
</evidence>
<reference evidence="7 8" key="1">
    <citation type="submission" date="2020-08" db="EMBL/GenBank/DDBJ databases">
        <title>Plant Genome Project.</title>
        <authorList>
            <person name="Zhang R.-G."/>
        </authorList>
    </citation>
    <scope>NUCLEOTIDE SEQUENCE [LARGE SCALE GENOMIC DNA]</scope>
    <source>
        <strain evidence="7">WSP0</strain>
        <tissue evidence="7">Leaf</tissue>
    </source>
</reference>
<dbReference type="PANTHER" id="PTHR31415">
    <property type="entry name" value="OS05G0367900 PROTEIN"/>
    <property type="match status" value="1"/>
</dbReference>
<dbReference type="Proteomes" id="UP000823749">
    <property type="component" value="Chromosome 13"/>
</dbReference>
<evidence type="ECO:0000256" key="1">
    <source>
        <dbReference type="ARBA" id="ARBA00004167"/>
    </source>
</evidence>
<dbReference type="InterPro" id="IPR044839">
    <property type="entry name" value="NDR1-like"/>
</dbReference>
<evidence type="ECO:0000256" key="2">
    <source>
        <dbReference type="ARBA" id="ARBA00022692"/>
    </source>
</evidence>
<keyword evidence="2 5" id="KW-0812">Transmembrane</keyword>
<comment type="subcellular location">
    <subcellularLocation>
        <location evidence="1">Membrane</location>
        <topology evidence="1">Single-pass membrane protein</topology>
    </subcellularLocation>
</comment>
<dbReference type="EMBL" id="JACTNZ010000013">
    <property type="protein sequence ID" value="KAG5516550.1"/>
    <property type="molecule type" value="Genomic_DNA"/>
</dbReference>